<dbReference type="Pfam" id="PF09685">
    <property type="entry name" value="MamF_MmsF"/>
    <property type="match status" value="1"/>
</dbReference>
<organism evidence="6 7">
    <name type="scientific">Salinimicrobium sediminis</name>
    <dbReference type="NCBI Taxonomy" id="1343891"/>
    <lineage>
        <taxon>Bacteria</taxon>
        <taxon>Pseudomonadati</taxon>
        <taxon>Bacteroidota</taxon>
        <taxon>Flavobacteriia</taxon>
        <taxon>Flavobacteriales</taxon>
        <taxon>Flavobacteriaceae</taxon>
        <taxon>Salinimicrobium</taxon>
    </lineage>
</organism>
<dbReference type="AlphaFoldDB" id="A0A285XAT3"/>
<feature type="transmembrane region" description="Helical" evidence="5">
    <location>
        <begin position="21"/>
        <end position="43"/>
    </location>
</feature>
<dbReference type="EMBL" id="OCMF01000006">
    <property type="protein sequence ID" value="SOC81549.1"/>
    <property type="molecule type" value="Genomic_DNA"/>
</dbReference>
<reference evidence="7" key="1">
    <citation type="submission" date="2017-09" db="EMBL/GenBank/DDBJ databases">
        <authorList>
            <person name="Varghese N."/>
            <person name="Submissions S."/>
        </authorList>
    </citation>
    <scope>NUCLEOTIDE SEQUENCE [LARGE SCALE GENOMIC DNA]</scope>
    <source>
        <strain evidence="7">CGMCC 1.12641</strain>
    </source>
</reference>
<evidence type="ECO:0000256" key="3">
    <source>
        <dbReference type="ARBA" id="ARBA00022989"/>
    </source>
</evidence>
<comment type="subcellular location">
    <subcellularLocation>
        <location evidence="1">Membrane</location>
        <topology evidence="1">Multi-pass membrane protein</topology>
    </subcellularLocation>
</comment>
<feature type="transmembrane region" description="Helical" evidence="5">
    <location>
        <begin position="63"/>
        <end position="96"/>
    </location>
</feature>
<protein>
    <recommendedName>
        <fullName evidence="8">DUF4870 domain-containing protein</fullName>
    </recommendedName>
</protein>
<evidence type="ECO:0000313" key="7">
    <source>
        <dbReference type="Proteomes" id="UP000219193"/>
    </source>
</evidence>
<dbReference type="Proteomes" id="UP000219193">
    <property type="component" value="Unassembled WGS sequence"/>
</dbReference>
<evidence type="ECO:0000256" key="2">
    <source>
        <dbReference type="ARBA" id="ARBA00022692"/>
    </source>
</evidence>
<keyword evidence="4 5" id="KW-0472">Membrane</keyword>
<proteinExistence type="predicted"/>
<evidence type="ECO:0000256" key="5">
    <source>
        <dbReference type="SAM" id="Phobius"/>
    </source>
</evidence>
<evidence type="ECO:0008006" key="8">
    <source>
        <dbReference type="Google" id="ProtNLM"/>
    </source>
</evidence>
<keyword evidence="2 5" id="KW-0812">Transmembrane</keyword>
<sequence length="120" mass="13301">MEYSNATIMREDRQLLMLTHLSQLLDLVTGIGGFIVPLVIWLTQKDKVLGMDAHGKMILNFQISIFIYSIISIPLILLFGIGILLLIGIGIIAIVFPILNAIKVNNGEIPSYPLSIEIIK</sequence>
<keyword evidence="7" id="KW-1185">Reference proteome</keyword>
<evidence type="ECO:0000256" key="4">
    <source>
        <dbReference type="ARBA" id="ARBA00023136"/>
    </source>
</evidence>
<name>A0A285XAT3_9FLAO</name>
<accession>A0A285XAT3</accession>
<dbReference type="InterPro" id="IPR019109">
    <property type="entry name" value="MamF_MmsF"/>
</dbReference>
<evidence type="ECO:0000313" key="6">
    <source>
        <dbReference type="EMBL" id="SOC81549.1"/>
    </source>
</evidence>
<gene>
    <name evidence="6" type="ORF">SAMN06296241_3128</name>
</gene>
<keyword evidence="3 5" id="KW-1133">Transmembrane helix</keyword>
<evidence type="ECO:0000256" key="1">
    <source>
        <dbReference type="ARBA" id="ARBA00004141"/>
    </source>
</evidence>